<reference evidence="1 2" key="1">
    <citation type="journal article" date="2014" name="Genome Announc.">
        <title>Genome Sequence of the Microsporidian Species Nematocida sp1 Strain ERTm6 (ATCC PRA-372).</title>
        <authorList>
            <person name="Bakowski M.A."/>
            <person name="Priest M."/>
            <person name="Young S."/>
            <person name="Cuomo C.A."/>
            <person name="Troemel E.R."/>
        </authorList>
    </citation>
    <scope>NUCLEOTIDE SEQUENCE [LARGE SCALE GENOMIC DNA]</scope>
    <source>
        <strain evidence="1 2">ERTm6</strain>
    </source>
</reference>
<comment type="caution">
    <text evidence="1">The sequence shown here is derived from an EMBL/GenBank/DDBJ whole genome shotgun (WGS) entry which is preliminary data.</text>
</comment>
<protein>
    <submittedName>
        <fullName evidence="1">Uncharacterized protein</fullName>
    </submittedName>
</protein>
<name>A0A086J3E1_NEMA1</name>
<evidence type="ECO:0000313" key="2">
    <source>
        <dbReference type="Proteomes" id="UP000054524"/>
    </source>
</evidence>
<evidence type="ECO:0000313" key="1">
    <source>
        <dbReference type="EMBL" id="KFG26659.1"/>
    </source>
</evidence>
<dbReference type="Proteomes" id="UP000054524">
    <property type="component" value="Unassembled WGS sequence"/>
</dbReference>
<dbReference type="EMBL" id="AKIJ01000002">
    <property type="protein sequence ID" value="KFG26659.1"/>
    <property type="molecule type" value="Genomic_DNA"/>
</dbReference>
<dbReference type="HOGENOM" id="CLU_863541_0_0_1"/>
<dbReference type="RefSeq" id="XP_052905214.1">
    <property type="nucleotide sequence ID" value="XM_053048454.1"/>
</dbReference>
<keyword evidence="2" id="KW-1185">Reference proteome</keyword>
<organism evidence="1 2">
    <name type="scientific">Nematocida ausubeli (strain ATCC PRA-371 / ERTm2)</name>
    <name type="common">Nematode killer fungus</name>
    <dbReference type="NCBI Taxonomy" id="1913371"/>
    <lineage>
        <taxon>Eukaryota</taxon>
        <taxon>Fungi</taxon>
        <taxon>Fungi incertae sedis</taxon>
        <taxon>Microsporidia</taxon>
        <taxon>Nematocida</taxon>
    </lineage>
</organism>
<dbReference type="GeneID" id="77675783"/>
<proteinExistence type="predicted"/>
<accession>A0A086J3E1</accession>
<sequence length="322" mass="36544">MEEVKSEKCFSRMLLLLIKVVNSLIIPFDIKALLVIGLEYVSAGLHRILQKKEEKETHSSSAEEPIRKTAVMLDGTSKHGVILRKKLAEEGYSVIYPDENGISEENMINIPIKIRNEASINLFVKKISLYGRIDLLVLNSAKRSISTQVKIRPIKGLEKKIIPSKDKKGFISKNELYKEKNRVLLEKDSNAKKNYLFNFLLIRGLAEKLKAGDGVVVLCIDRIFMIADKAPSMLPSYFFSYCHSQLLALFLGIGTKSRYTYLDVRIVGSCFLTDQWTSAAIGSIRQKRSESVQYFNGSTEEKIDESYTDRANDLWENAEMVS</sequence>
<gene>
    <name evidence="1" type="ORF">NESG_00810</name>
</gene>
<dbReference type="AlphaFoldDB" id="A0A086J3E1"/>